<dbReference type="KEGG" id="vg:27815321"/>
<dbReference type="EMBL" id="MW353138">
    <property type="protein sequence ID" value="QQL09396.1"/>
    <property type="molecule type" value="Genomic_DNA"/>
</dbReference>
<evidence type="ECO:0000313" key="10">
    <source>
        <dbReference type="EMBL" id="ARE29811.1"/>
    </source>
</evidence>
<dbReference type="GO" id="GO:0039686">
    <property type="term" value="P:bidirectional double-stranded viral DNA replication"/>
    <property type="evidence" value="ECO:0007669"/>
    <property type="project" value="InterPro"/>
</dbReference>
<evidence type="ECO:0000256" key="1">
    <source>
        <dbReference type="ARBA" id="ARBA00022562"/>
    </source>
</evidence>
<evidence type="ECO:0000313" key="17">
    <source>
        <dbReference type="Proteomes" id="UP000138111"/>
    </source>
</evidence>
<dbReference type="EMBL" id="KY057364">
    <property type="protein sequence ID" value="ARE29811.1"/>
    <property type="molecule type" value="Genomic_DNA"/>
</dbReference>
<dbReference type="EMBL" id="MW353130">
    <property type="protein sequence ID" value="QQL08795.1"/>
    <property type="molecule type" value="Genomic_DNA"/>
</dbReference>
<evidence type="ECO:0000256" key="3">
    <source>
        <dbReference type="ARBA" id="ARBA00022705"/>
    </source>
</evidence>
<keyword evidence="9" id="KW-0067">ATP-binding</keyword>
<evidence type="ECO:0000313" key="15">
    <source>
        <dbReference type="EMBL" id="QQL09396.1"/>
    </source>
</evidence>
<evidence type="ECO:0000313" key="16">
    <source>
        <dbReference type="EMBL" id="QQL09471.1"/>
    </source>
</evidence>
<evidence type="ECO:0000313" key="13">
    <source>
        <dbReference type="EMBL" id="QQL08946.1"/>
    </source>
</evidence>
<reference evidence="9 17" key="2">
    <citation type="journal article" date="2016" name="PLoS ONE">
        <title>Genome Sequence of Canine Herpesvirus.</title>
        <authorList>
            <person name="Papageorgiou K.V."/>
            <person name="Suarez N.M."/>
            <person name="Wilkie G.S."/>
            <person name="McDonald M."/>
            <person name="Graham E.M."/>
            <person name="Davison A.J."/>
        </authorList>
    </citation>
    <scope>NUCLEOTIDE SEQUENCE [LARGE SCALE GENOMIC DNA]</scope>
    <source>
        <strain evidence="9">0194</strain>
        <strain evidence="7">V1154</strain>
        <strain evidence="8">V777</strain>
    </source>
</reference>
<organism evidence="9 17">
    <name type="scientific">Canid alphaherpesvirus 1</name>
    <dbReference type="NCBI Taxonomy" id="170325"/>
    <lineage>
        <taxon>Viruses</taxon>
        <taxon>Duplodnaviria</taxon>
        <taxon>Heunggongvirae</taxon>
        <taxon>Peploviricota</taxon>
        <taxon>Herviviricetes</taxon>
        <taxon>Herpesvirales</taxon>
        <taxon>Orthoherpesviridae</taxon>
        <taxon>Alphaherpesvirinae</taxon>
        <taxon>Varicellovirus</taxon>
        <taxon>Varicellovirus canidalpha1</taxon>
    </lineage>
</organism>
<dbReference type="RefSeq" id="YP_009252233.1">
    <property type="nucleotide sequence ID" value="NC_030117.1"/>
</dbReference>
<evidence type="ECO:0000313" key="7">
    <source>
        <dbReference type="EMBL" id="ALL25883.1"/>
    </source>
</evidence>
<keyword evidence="2" id="KW-0808">Transferase</keyword>
<keyword evidence="9" id="KW-0347">Helicase</keyword>
<dbReference type="EMBL" id="KT819632">
    <property type="protein sequence ID" value="ALL25963.1"/>
    <property type="molecule type" value="Genomic_DNA"/>
</dbReference>
<dbReference type="EMBL" id="MW353132">
    <property type="protein sequence ID" value="QQL08946.1"/>
    <property type="molecule type" value="Genomic_DNA"/>
</dbReference>
<sequence length="1020" mass="117673">MEEIFSKPWIKILYGTDGCTITYSLMMLTNQESLEELFVINYWWSRDFDDVFGYEESSDSEFNQLNLLESALFEQKPMLIFCLLGNIPGVANDGYKERTRPMFICSIKNNYEASVIAKSLLYGNPISTKLILSCIDDQHTFNIHDDLITILSITTERLTPKSGRTLESAKYDPTLSIKTCLSKCNKGRHGLTLLYIHHEQQILAAFRRIYGTNPTPFWFTSKFGPEEKTLVLATRFYLFQATNSLKPFHTYDLQAIKDFIETYKIPVQQNKTNLKCIDLISFSLLSKFCCQSGYATGKIAVKLEDYITHRINADISEVGVLRNYISADRQSLKVSDREFINYIYLAHFESFNRSQIYNHLNSVTISNINSINQIETASSLKSNTINNFFLHVRNQLNIHDYISKNVKPKISILSKNIQDKFVKTKTYSFNENNYGICECTNSFLNILEKAEKSLSLHGWPSLSTQKLNDCITPQNLSTEIHFQSIGICKKLLYIASSSELVDNNVTAIEILLAKRGIKPPLPVYRVALPYNKQAFAIISSENWKKITGNIERTINLLNIYSMDVKPKDYNEFIERDIVFTKMVHENLKTPTYGLASNQPHTEMDINRNELFNSNLAISNIILDVDFDLKEKIPQKSLYSIMRGFRNGIITALSLLFNDLSIDWDSYPCYFYKTSCPPPKVYNYNEVDSSINQEFWDEDLIEHDLLMENMFYEECNQYNKPVTIQSNEEIYCNCETKMGFRISIPVPRSYILYGSETIKGVARIIQQSVVLERTFIEIACKYLKDFSFIDTGIYSHGHSLRLPFFSKIGENGKYSGLLLPFYIIPKSCSDIKLFLLNHNYPNNFHFHSTPNHKVVNIITDIKGDYINFFDKRINYNNSIINVKKKSIISLLQKMNISASSDEEIESFISEYVLNNVIQHIKVHFPSYFHEYEAVTVRTTSSKPDWILFQIIQKGGYSYKSQGFGCMRYKHLRGARDLARTFISISVDNTNKLCASLSQQCFATKCGNNRLCTLFTIEINYN</sequence>
<keyword evidence="9" id="KW-0547">Nucleotide-binding</keyword>
<dbReference type="EMBL" id="KT819631">
    <property type="protein sequence ID" value="ALL25883.1"/>
    <property type="molecule type" value="Genomic_DNA"/>
</dbReference>
<evidence type="ECO:0000256" key="6">
    <source>
        <dbReference type="ARBA" id="ARBA00022833"/>
    </source>
</evidence>
<dbReference type="GeneID" id="27815321"/>
<name>A0A172DSN5_9ALPH</name>
<dbReference type="Pfam" id="PF03121">
    <property type="entry name" value="Herpes_UL52"/>
    <property type="match status" value="1"/>
</dbReference>
<accession>A0A172DSN5</accession>
<dbReference type="Proteomes" id="UP000138111">
    <property type="component" value="Segment"/>
</dbReference>
<dbReference type="GO" id="GO:0006260">
    <property type="term" value="P:DNA replication"/>
    <property type="evidence" value="ECO:0007669"/>
    <property type="project" value="UniProtKB-KW"/>
</dbReference>
<evidence type="ECO:0000256" key="2">
    <source>
        <dbReference type="ARBA" id="ARBA00022679"/>
    </source>
</evidence>
<keyword evidence="17" id="KW-1185">Reference proteome</keyword>
<keyword evidence="4" id="KW-0479">Metal-binding</keyword>
<dbReference type="GO" id="GO:0004386">
    <property type="term" value="F:helicase activity"/>
    <property type="evidence" value="ECO:0007669"/>
    <property type="project" value="UniProtKB-KW"/>
</dbReference>
<proteinExistence type="inferred from homology"/>
<dbReference type="GO" id="GO:0003899">
    <property type="term" value="F:DNA-directed RNA polymerase activity"/>
    <property type="evidence" value="ECO:0007669"/>
    <property type="project" value="InterPro"/>
</dbReference>
<dbReference type="EMBL" id="MW353136">
    <property type="protein sequence ID" value="QQL09246.1"/>
    <property type="molecule type" value="Genomic_DNA"/>
</dbReference>
<reference evidence="11" key="4">
    <citation type="journal article" date="2020" name="Viruses">
        <title>Phylogenomic Analysis of Global Isolates of Canid Alphaherpesvirus 1.</title>
        <authorList>
            <person name="Lewin A.C."/>
            <person name="Coghill L.M."/>
            <person name="Mironovich M."/>
            <person name="Liu C.C."/>
            <person name="Carter R.T."/>
            <person name="Ledbetter E.C."/>
        </authorList>
    </citation>
    <scope>NUCLEOTIDE SEQUENCE</scope>
    <source>
        <strain evidence="14">ELAL-12</strain>
        <strain evidence="15">ELAL-13</strain>
        <strain evidence="16">ELAL-15</strain>
        <strain evidence="11">ELAL-2</strain>
        <strain evidence="12">ELAL-6</strain>
        <strain evidence="13">ELAL-8</strain>
    </source>
</reference>
<keyword evidence="5" id="KW-0863">Zinc-finger</keyword>
<dbReference type="GO" id="GO:0008270">
    <property type="term" value="F:zinc ion binding"/>
    <property type="evidence" value="ECO:0007669"/>
    <property type="project" value="UniProtKB-KW"/>
</dbReference>
<dbReference type="InterPro" id="IPR033685">
    <property type="entry name" value="HSV_PRIM"/>
</dbReference>
<reference evidence="9" key="1">
    <citation type="submission" date="2015-09" db="EMBL/GenBank/DDBJ databases">
        <authorList>
            <person name="Jackson K.R."/>
            <person name="Lunt B.L."/>
            <person name="Fisher J.N.B."/>
            <person name="Gardner A.V."/>
            <person name="Bailey M.E."/>
            <person name="Deus L.M."/>
            <person name="Earl A.S."/>
            <person name="Gibby P.D."/>
            <person name="Hartmann K.A."/>
            <person name="Liu J.E."/>
            <person name="Manci A.M."/>
            <person name="Nielsen D.A."/>
            <person name="Solomon M.B."/>
            <person name="Breakwell D.P."/>
            <person name="Burnett S.H."/>
            <person name="Grose J.H."/>
        </authorList>
    </citation>
    <scope>NUCLEOTIDE SEQUENCE</scope>
    <source>
        <strain evidence="9">0194</strain>
        <strain evidence="7">V1154</strain>
        <strain evidence="8">V777</strain>
    </source>
</reference>
<keyword evidence="1" id="KW-1048">Host nucleus</keyword>
<dbReference type="EMBL" id="KT819633">
    <property type="protein sequence ID" value="ALL26039.1"/>
    <property type="molecule type" value="Genomic_DNA"/>
</dbReference>
<reference evidence="10" key="3">
    <citation type="journal article" date="2018" name="Aust. Vet. J.">
        <title>Genome sequence of an Australian strain of canid alphaherpesvirus 1.</title>
        <authorList>
            <person name="Sarker S."/>
            <person name="Das S."/>
            <person name="Helbig K."/>
            <person name="Peters A."/>
            <person name="Raidal S.R."/>
        </authorList>
    </citation>
    <scope>NUCLEOTIDE SEQUENCE</scope>
    <source>
        <strain evidence="10">15-4016-NSW</strain>
    </source>
</reference>
<protein>
    <submittedName>
        <fullName evidence="9">Helicase-primase primase subunit</fullName>
    </submittedName>
</protein>
<evidence type="ECO:0000313" key="12">
    <source>
        <dbReference type="EMBL" id="QQL08795.1"/>
    </source>
</evidence>
<dbReference type="EMBL" id="MW353126">
    <property type="protein sequence ID" value="QQL08495.1"/>
    <property type="molecule type" value="Genomic_DNA"/>
</dbReference>
<evidence type="ECO:0000256" key="5">
    <source>
        <dbReference type="ARBA" id="ARBA00022771"/>
    </source>
</evidence>
<evidence type="ECO:0000313" key="14">
    <source>
        <dbReference type="EMBL" id="QQL09246.1"/>
    </source>
</evidence>
<evidence type="ECO:0000313" key="9">
    <source>
        <dbReference type="EMBL" id="ALL26039.1"/>
    </source>
</evidence>
<dbReference type="HAMAP" id="MF_04011">
    <property type="entry name" value="HSV_PRIM"/>
    <property type="match status" value="1"/>
</dbReference>
<dbReference type="OrthoDB" id="917at10239"/>
<evidence type="ECO:0000256" key="4">
    <source>
        <dbReference type="ARBA" id="ARBA00022723"/>
    </source>
</evidence>
<keyword evidence="3" id="KW-0235">DNA replication</keyword>
<evidence type="ECO:0000313" key="11">
    <source>
        <dbReference type="EMBL" id="QQL08495.1"/>
    </source>
</evidence>
<keyword evidence="6" id="KW-0862">Zinc</keyword>
<dbReference type="Proteomes" id="UP000130192">
    <property type="component" value="Genome"/>
</dbReference>
<dbReference type="EMBL" id="MW353139">
    <property type="protein sequence ID" value="QQL09471.1"/>
    <property type="molecule type" value="Genomic_DNA"/>
</dbReference>
<gene>
    <name evidence="9" type="primary">UL52</name>
    <name evidence="11" type="ORF">A8B60_gp06</name>
</gene>
<evidence type="ECO:0000313" key="8">
    <source>
        <dbReference type="EMBL" id="ALL25963.1"/>
    </source>
</evidence>
<keyword evidence="9" id="KW-0378">Hydrolase</keyword>